<keyword evidence="6" id="KW-1185">Reference proteome</keyword>
<dbReference type="PANTHER" id="PTHR42939">
    <property type="entry name" value="ABC TRANSPORTER ATP-BINDING PROTEIN ALBC-RELATED"/>
    <property type="match status" value="1"/>
</dbReference>
<dbReference type="Pfam" id="PF00005">
    <property type="entry name" value="ABC_tran"/>
    <property type="match status" value="1"/>
</dbReference>
<evidence type="ECO:0000256" key="3">
    <source>
        <dbReference type="ARBA" id="ARBA00022840"/>
    </source>
</evidence>
<evidence type="ECO:0000256" key="1">
    <source>
        <dbReference type="ARBA" id="ARBA00022448"/>
    </source>
</evidence>
<dbReference type="RefSeq" id="WP_092571578.1">
    <property type="nucleotide sequence ID" value="NZ_CALUDV010000001.1"/>
</dbReference>
<dbReference type="InterPro" id="IPR051782">
    <property type="entry name" value="ABC_Transporter_VariousFunc"/>
</dbReference>
<dbReference type="Gene3D" id="3.40.50.300">
    <property type="entry name" value="P-loop containing nucleotide triphosphate hydrolases"/>
    <property type="match status" value="1"/>
</dbReference>
<feature type="domain" description="ABC transporter" evidence="4">
    <location>
        <begin position="3"/>
        <end position="227"/>
    </location>
</feature>
<dbReference type="OrthoDB" id="2365508at2"/>
<organism evidence="5 6">
    <name type="scientific">Ignavigranum ruoffiae</name>
    <dbReference type="NCBI Taxonomy" id="89093"/>
    <lineage>
        <taxon>Bacteria</taxon>
        <taxon>Bacillati</taxon>
        <taxon>Bacillota</taxon>
        <taxon>Bacilli</taxon>
        <taxon>Lactobacillales</taxon>
        <taxon>Aerococcaceae</taxon>
        <taxon>Ignavigranum</taxon>
    </lineage>
</organism>
<evidence type="ECO:0000259" key="4">
    <source>
        <dbReference type="PROSITE" id="PS50893"/>
    </source>
</evidence>
<protein>
    <submittedName>
        <fullName evidence="5">ABC-2 type transport system ATP-binding protein</fullName>
    </submittedName>
</protein>
<dbReference type="EMBL" id="FOEN01000005">
    <property type="protein sequence ID" value="SEQ10454.1"/>
    <property type="molecule type" value="Genomic_DNA"/>
</dbReference>
<dbReference type="SMART" id="SM00382">
    <property type="entry name" value="AAA"/>
    <property type="match status" value="1"/>
</dbReference>
<dbReference type="GO" id="GO:0016887">
    <property type="term" value="F:ATP hydrolysis activity"/>
    <property type="evidence" value="ECO:0007669"/>
    <property type="project" value="InterPro"/>
</dbReference>
<dbReference type="InterPro" id="IPR003593">
    <property type="entry name" value="AAA+_ATPase"/>
</dbReference>
<name>A0A1H9DAC7_9LACT</name>
<evidence type="ECO:0000256" key="2">
    <source>
        <dbReference type="ARBA" id="ARBA00022741"/>
    </source>
</evidence>
<gene>
    <name evidence="5" type="ORF">SAMN04488558_10581</name>
</gene>
<evidence type="ECO:0000313" key="5">
    <source>
        <dbReference type="EMBL" id="SEQ10454.1"/>
    </source>
</evidence>
<evidence type="ECO:0000313" key="6">
    <source>
        <dbReference type="Proteomes" id="UP000198833"/>
    </source>
</evidence>
<keyword evidence="1" id="KW-0813">Transport</keyword>
<dbReference type="InterPro" id="IPR003439">
    <property type="entry name" value="ABC_transporter-like_ATP-bd"/>
</dbReference>
<dbReference type="InterPro" id="IPR027417">
    <property type="entry name" value="P-loop_NTPase"/>
</dbReference>
<dbReference type="GO" id="GO:0005524">
    <property type="term" value="F:ATP binding"/>
    <property type="evidence" value="ECO:0007669"/>
    <property type="project" value="UniProtKB-KW"/>
</dbReference>
<dbReference type="Proteomes" id="UP000198833">
    <property type="component" value="Unassembled WGS sequence"/>
</dbReference>
<dbReference type="SUPFAM" id="SSF52540">
    <property type="entry name" value="P-loop containing nucleoside triphosphate hydrolases"/>
    <property type="match status" value="1"/>
</dbReference>
<proteinExistence type="predicted"/>
<accession>A0A1H9DAC7</accession>
<keyword evidence="3 5" id="KW-0067">ATP-binding</keyword>
<keyword evidence="2" id="KW-0547">Nucleotide-binding</keyword>
<sequence>MEIQLKNISKKFGEQSIFENLSATIPSGHSIGLIGPNGIGKTTLIRMMFNLDDQYQGQIYFDKYLNKDIRIYQRAYYMQDYQILYPQLTAYDHLKFLTDVHHIKSSRIEEVCQEVGMNTYLHKKTRTYSLGMKQHLLIAMALINQAECIVMDEPFNGLDPTSILDLKRILEKLRNQGKTILISSHNLALVQELVDQVFLIKDKKLERVFLDQEQALQLIFVFSQQADQSRFIPASQNAGLNYEVLDQGVKLSGDPSPYINLLINNQIMVDHVIHQQTSLEELYQAYYLQDK</sequence>
<dbReference type="PANTHER" id="PTHR42939:SF1">
    <property type="entry name" value="ABC TRANSPORTER ATP-BINDING PROTEIN ALBC-RELATED"/>
    <property type="match status" value="1"/>
</dbReference>
<dbReference type="PROSITE" id="PS50893">
    <property type="entry name" value="ABC_TRANSPORTER_2"/>
    <property type="match status" value="1"/>
</dbReference>
<dbReference type="STRING" id="89093.SAMN04488558_10581"/>
<reference evidence="5 6" key="1">
    <citation type="submission" date="2016-10" db="EMBL/GenBank/DDBJ databases">
        <authorList>
            <person name="de Groot N.N."/>
        </authorList>
    </citation>
    <scope>NUCLEOTIDE SEQUENCE [LARGE SCALE GENOMIC DNA]</scope>
    <source>
        <strain evidence="5 6">DSM 15695</strain>
    </source>
</reference>
<dbReference type="AlphaFoldDB" id="A0A1H9DAC7"/>